<reference evidence="1" key="1">
    <citation type="submission" date="2020-03" db="EMBL/GenBank/DDBJ databases">
        <title>The deep terrestrial virosphere.</title>
        <authorList>
            <person name="Holmfeldt K."/>
            <person name="Nilsson E."/>
            <person name="Simone D."/>
            <person name="Lopez-Fernandez M."/>
            <person name="Wu X."/>
            <person name="de Brujin I."/>
            <person name="Lundin D."/>
            <person name="Andersson A."/>
            <person name="Bertilsson S."/>
            <person name="Dopson M."/>
        </authorList>
    </citation>
    <scope>NUCLEOTIDE SEQUENCE</scope>
    <source>
        <strain evidence="1">MM171A01418</strain>
        <strain evidence="2">MM171B00623</strain>
    </source>
</reference>
<accession>A0A6M3M1N5</accession>
<organism evidence="1">
    <name type="scientific">viral metagenome</name>
    <dbReference type="NCBI Taxonomy" id="1070528"/>
    <lineage>
        <taxon>unclassified sequences</taxon>
        <taxon>metagenomes</taxon>
        <taxon>organismal metagenomes</taxon>
    </lineage>
</organism>
<evidence type="ECO:0000313" key="1">
    <source>
        <dbReference type="EMBL" id="QJA98991.1"/>
    </source>
</evidence>
<sequence length="91" mass="10880">MNLNYDKLLEKWIDFLVEEDQYLGYGIPDNEDDLMDIYDGLAEDFCKQYGYSEETLEFAFHGQWYDSFADEYFRLLEKGGWKGFKKEASMP</sequence>
<gene>
    <name evidence="1" type="ORF">MM171A01418_0001</name>
    <name evidence="2" type="ORF">MM171B00623_0024</name>
</gene>
<evidence type="ECO:0000313" key="2">
    <source>
        <dbReference type="EMBL" id="QJB03587.1"/>
    </source>
</evidence>
<proteinExistence type="predicted"/>
<protein>
    <submittedName>
        <fullName evidence="1">Uncharacterized protein</fullName>
    </submittedName>
</protein>
<dbReference type="EMBL" id="MT143622">
    <property type="protein sequence ID" value="QJA98991.1"/>
    <property type="molecule type" value="Genomic_DNA"/>
</dbReference>
<dbReference type="AlphaFoldDB" id="A0A6M3M1N5"/>
<name>A0A6M3M1N5_9ZZZZ</name>
<dbReference type="EMBL" id="MT143852">
    <property type="protein sequence ID" value="QJB03587.1"/>
    <property type="molecule type" value="Genomic_DNA"/>
</dbReference>